<gene>
    <name evidence="1" type="ORF">F1189_30770</name>
</gene>
<dbReference type="EMBL" id="VWPK01000108">
    <property type="protein sequence ID" value="KAA5608077.1"/>
    <property type="molecule type" value="Genomic_DNA"/>
</dbReference>
<reference evidence="1 2" key="1">
    <citation type="submission" date="2019-09" db="EMBL/GenBank/DDBJ databases">
        <title>Genome sequence of Rhodovastum atsumiense, a diverse member of the Acetobacteraceae family of non-sulfur purple photosynthetic bacteria.</title>
        <authorList>
            <person name="Meyer T."/>
            <person name="Kyndt J."/>
        </authorList>
    </citation>
    <scope>NUCLEOTIDE SEQUENCE [LARGE SCALE GENOMIC DNA]</scope>
    <source>
        <strain evidence="1 2">DSM 21279</strain>
    </source>
</reference>
<accession>A0A5M6IJL6</accession>
<dbReference type="Proteomes" id="UP000325255">
    <property type="component" value="Unassembled WGS sequence"/>
</dbReference>
<sequence length="81" mass="8474">MSAADTPEASSTLMEMEAPIRELRGLITALVLLGTVKERIDPDAIGAIASAMEMRAEELESLWEGARQAAHGASGCCGSRA</sequence>
<dbReference type="AlphaFoldDB" id="A0A5M6IJL6"/>
<protein>
    <submittedName>
        <fullName evidence="1">Uncharacterized protein</fullName>
    </submittedName>
</protein>
<dbReference type="RefSeq" id="WP_150045692.1">
    <property type="nucleotide sequence ID" value="NZ_OW485609.1"/>
</dbReference>
<proteinExistence type="predicted"/>
<keyword evidence="2" id="KW-1185">Reference proteome</keyword>
<evidence type="ECO:0000313" key="2">
    <source>
        <dbReference type="Proteomes" id="UP000325255"/>
    </source>
</evidence>
<evidence type="ECO:0000313" key="1">
    <source>
        <dbReference type="EMBL" id="KAA5608077.1"/>
    </source>
</evidence>
<comment type="caution">
    <text evidence="1">The sequence shown here is derived from an EMBL/GenBank/DDBJ whole genome shotgun (WGS) entry which is preliminary data.</text>
</comment>
<organism evidence="1 2">
    <name type="scientific">Rhodovastum atsumiense</name>
    <dbReference type="NCBI Taxonomy" id="504468"/>
    <lineage>
        <taxon>Bacteria</taxon>
        <taxon>Pseudomonadati</taxon>
        <taxon>Pseudomonadota</taxon>
        <taxon>Alphaproteobacteria</taxon>
        <taxon>Acetobacterales</taxon>
        <taxon>Acetobacteraceae</taxon>
        <taxon>Rhodovastum</taxon>
    </lineage>
</organism>
<name>A0A5M6IJL6_9PROT</name>